<dbReference type="OMA" id="NCECEQL"/>
<dbReference type="SUPFAM" id="SSF50249">
    <property type="entry name" value="Nucleic acid-binding proteins"/>
    <property type="match status" value="1"/>
</dbReference>
<evidence type="ECO:0000313" key="1">
    <source>
        <dbReference type="EMBL" id="OIW15408.1"/>
    </source>
</evidence>
<keyword evidence="2" id="KW-1185">Reference proteome</keyword>
<dbReference type="Gene3D" id="2.40.50.140">
    <property type="entry name" value="Nucleic acid-binding proteins"/>
    <property type="match status" value="1"/>
</dbReference>
<gene>
    <name evidence="1" type="ORF">TanjilG_13744</name>
</gene>
<dbReference type="AlphaFoldDB" id="A0A1J7HRH6"/>
<sequence>MESICVTYGTIEKLFANGWYYDGCPQFNRKADAIQLPINCPGCGKYLQEVVPRFRVGVRVRYADDSMKFVLWNCECEQLIRQAASDLMELLLSEGELNPMSIPHDVDDIVTKSLAFKVKVQPTYKHCSVI</sequence>
<organism evidence="1 2">
    <name type="scientific">Lupinus angustifolius</name>
    <name type="common">Narrow-leaved blue lupine</name>
    <dbReference type="NCBI Taxonomy" id="3871"/>
    <lineage>
        <taxon>Eukaryota</taxon>
        <taxon>Viridiplantae</taxon>
        <taxon>Streptophyta</taxon>
        <taxon>Embryophyta</taxon>
        <taxon>Tracheophyta</taxon>
        <taxon>Spermatophyta</taxon>
        <taxon>Magnoliopsida</taxon>
        <taxon>eudicotyledons</taxon>
        <taxon>Gunneridae</taxon>
        <taxon>Pentapetalae</taxon>
        <taxon>rosids</taxon>
        <taxon>fabids</taxon>
        <taxon>Fabales</taxon>
        <taxon>Fabaceae</taxon>
        <taxon>Papilionoideae</taxon>
        <taxon>50 kb inversion clade</taxon>
        <taxon>genistoids sensu lato</taxon>
        <taxon>core genistoids</taxon>
        <taxon>Genisteae</taxon>
        <taxon>Lupinus</taxon>
    </lineage>
</organism>
<reference evidence="1 2" key="1">
    <citation type="journal article" date="2017" name="Plant Biotechnol. J.">
        <title>A comprehensive draft genome sequence for lupin (Lupinus angustifolius), an emerging health food: insights into plant-microbe interactions and legume evolution.</title>
        <authorList>
            <person name="Hane J.K."/>
            <person name="Ming Y."/>
            <person name="Kamphuis L.G."/>
            <person name="Nelson M.N."/>
            <person name="Garg G."/>
            <person name="Atkins C.A."/>
            <person name="Bayer P.E."/>
            <person name="Bravo A."/>
            <person name="Bringans S."/>
            <person name="Cannon S."/>
            <person name="Edwards D."/>
            <person name="Foley R."/>
            <person name="Gao L.L."/>
            <person name="Harrison M.J."/>
            <person name="Huang W."/>
            <person name="Hurgobin B."/>
            <person name="Li S."/>
            <person name="Liu C.W."/>
            <person name="McGrath A."/>
            <person name="Morahan G."/>
            <person name="Murray J."/>
            <person name="Weller J."/>
            <person name="Jian J."/>
            <person name="Singh K.B."/>
        </authorList>
    </citation>
    <scope>NUCLEOTIDE SEQUENCE [LARGE SCALE GENOMIC DNA]</scope>
    <source>
        <strain evidence="2">cv. Tanjil</strain>
        <tissue evidence="1">Whole plant</tissue>
    </source>
</reference>
<dbReference type="EMBL" id="CM007363">
    <property type="protein sequence ID" value="OIW15408.1"/>
    <property type="molecule type" value="Genomic_DNA"/>
</dbReference>
<proteinExistence type="predicted"/>
<evidence type="ECO:0000313" key="2">
    <source>
        <dbReference type="Proteomes" id="UP000188354"/>
    </source>
</evidence>
<accession>A0A1J7HRH6</accession>
<dbReference type="InterPro" id="IPR012340">
    <property type="entry name" value="NA-bd_OB-fold"/>
</dbReference>
<protein>
    <recommendedName>
        <fullName evidence="3">Replication factor A C-terminal domain-containing protein</fullName>
    </recommendedName>
</protein>
<dbReference type="Gramene" id="OIW15408">
    <property type="protein sequence ID" value="OIW15408"/>
    <property type="gene ID" value="TanjilG_13744"/>
</dbReference>
<evidence type="ECO:0008006" key="3">
    <source>
        <dbReference type="Google" id="ProtNLM"/>
    </source>
</evidence>
<dbReference type="Proteomes" id="UP000188354">
    <property type="component" value="Chromosome LG03"/>
</dbReference>
<name>A0A1J7HRH6_LUPAN</name>